<name>A0A2Z6S0S5_9GLOM</name>
<dbReference type="EMBL" id="BLAL01000005">
    <property type="protein sequence ID" value="GES73218.1"/>
    <property type="molecule type" value="Genomic_DNA"/>
</dbReference>
<comment type="caution">
    <text evidence="1">The sequence shown here is derived from an EMBL/GenBank/DDBJ whole genome shotgun (WGS) entry which is preliminary data.</text>
</comment>
<reference evidence="1 3" key="1">
    <citation type="submission" date="2017-11" db="EMBL/GenBank/DDBJ databases">
        <title>The genome of Rhizophagus clarus HR1 reveals common genetic basis of auxotrophy among arbuscular mycorrhizal fungi.</title>
        <authorList>
            <person name="Kobayashi Y."/>
        </authorList>
    </citation>
    <scope>NUCLEOTIDE SEQUENCE [LARGE SCALE GENOMIC DNA]</scope>
    <source>
        <strain evidence="1 3">HR1</strain>
    </source>
</reference>
<organism evidence="1 3">
    <name type="scientific">Rhizophagus clarus</name>
    <dbReference type="NCBI Taxonomy" id="94130"/>
    <lineage>
        <taxon>Eukaryota</taxon>
        <taxon>Fungi</taxon>
        <taxon>Fungi incertae sedis</taxon>
        <taxon>Mucoromycota</taxon>
        <taxon>Glomeromycotina</taxon>
        <taxon>Glomeromycetes</taxon>
        <taxon>Glomerales</taxon>
        <taxon>Glomeraceae</taxon>
        <taxon>Rhizophagus</taxon>
    </lineage>
</organism>
<protein>
    <submittedName>
        <fullName evidence="1">Uncharacterized protein</fullName>
    </submittedName>
</protein>
<evidence type="ECO:0000313" key="2">
    <source>
        <dbReference type="EMBL" id="GES73218.1"/>
    </source>
</evidence>
<reference evidence="2" key="2">
    <citation type="submission" date="2019-10" db="EMBL/GenBank/DDBJ databases">
        <title>Conservation and host-specific expression of non-tandemly repeated heterogenous ribosome RNA gene in arbuscular mycorrhizal fungi.</title>
        <authorList>
            <person name="Maeda T."/>
            <person name="Kobayashi Y."/>
            <person name="Nakagawa T."/>
            <person name="Ezawa T."/>
            <person name="Yamaguchi K."/>
            <person name="Bino T."/>
            <person name="Nishimoto Y."/>
            <person name="Shigenobu S."/>
            <person name="Kawaguchi M."/>
        </authorList>
    </citation>
    <scope>NUCLEOTIDE SEQUENCE</scope>
    <source>
        <strain evidence="2">HR1</strain>
    </source>
</reference>
<sequence length="78" mass="8763">MALLTSLPLQVRHSGTYGQILLEETSNKLGENFEGFYKINILKKNNIENYKNCILLNAPGSTLDAFGIRPHQMVTLQV</sequence>
<proteinExistence type="predicted"/>
<evidence type="ECO:0000313" key="1">
    <source>
        <dbReference type="EMBL" id="GBC02382.1"/>
    </source>
</evidence>
<evidence type="ECO:0000313" key="3">
    <source>
        <dbReference type="Proteomes" id="UP000247702"/>
    </source>
</evidence>
<dbReference type="Proteomes" id="UP000247702">
    <property type="component" value="Unassembled WGS sequence"/>
</dbReference>
<gene>
    <name evidence="2" type="ORF">RCL2_000076100</name>
    <name evidence="1" type="ORF">RclHR1_00460020</name>
</gene>
<accession>A0A2Z6S0S5</accession>
<dbReference type="Proteomes" id="UP000615446">
    <property type="component" value="Unassembled WGS sequence"/>
</dbReference>
<keyword evidence="3" id="KW-1185">Reference proteome</keyword>
<dbReference type="AlphaFoldDB" id="A0A2Z6S0S5"/>
<dbReference type="EMBL" id="BEXD01003826">
    <property type="protein sequence ID" value="GBC02382.1"/>
    <property type="molecule type" value="Genomic_DNA"/>
</dbReference>